<dbReference type="Proteomes" id="UP001156670">
    <property type="component" value="Unassembled WGS sequence"/>
</dbReference>
<keyword evidence="1" id="KW-0472">Membrane</keyword>
<dbReference type="RefSeq" id="WP_284322059.1">
    <property type="nucleotide sequence ID" value="NZ_BSOB01000046.1"/>
</dbReference>
<feature type="transmembrane region" description="Helical" evidence="1">
    <location>
        <begin position="113"/>
        <end position="135"/>
    </location>
</feature>
<proteinExistence type="predicted"/>
<feature type="transmembrane region" description="Helical" evidence="1">
    <location>
        <begin position="6"/>
        <end position="25"/>
    </location>
</feature>
<reference evidence="3" key="1">
    <citation type="journal article" date="2019" name="Int. J. Syst. Evol. Microbiol.">
        <title>The Global Catalogue of Microorganisms (GCM) 10K type strain sequencing project: providing services to taxonomists for standard genome sequencing and annotation.</title>
        <authorList>
            <consortium name="The Broad Institute Genomics Platform"/>
            <consortium name="The Broad Institute Genome Sequencing Center for Infectious Disease"/>
            <person name="Wu L."/>
            <person name="Ma J."/>
        </authorList>
    </citation>
    <scope>NUCLEOTIDE SEQUENCE [LARGE SCALE GENOMIC DNA]</scope>
    <source>
        <strain evidence="3">NBRC 111980</strain>
    </source>
</reference>
<accession>A0ABQ5XTS1</accession>
<keyword evidence="1" id="KW-0812">Transmembrane</keyword>
<dbReference type="EMBL" id="BSOB01000046">
    <property type="protein sequence ID" value="GLQ94358.1"/>
    <property type="molecule type" value="Genomic_DNA"/>
</dbReference>
<comment type="caution">
    <text evidence="2">The sequence shown here is derived from an EMBL/GenBank/DDBJ whole genome shotgun (WGS) entry which is preliminary data.</text>
</comment>
<feature type="transmembrane region" description="Helical" evidence="1">
    <location>
        <begin position="197"/>
        <end position="215"/>
    </location>
</feature>
<evidence type="ECO:0000313" key="2">
    <source>
        <dbReference type="EMBL" id="GLQ94358.1"/>
    </source>
</evidence>
<evidence type="ECO:0000256" key="1">
    <source>
        <dbReference type="SAM" id="Phobius"/>
    </source>
</evidence>
<evidence type="ECO:0008006" key="4">
    <source>
        <dbReference type="Google" id="ProtNLM"/>
    </source>
</evidence>
<keyword evidence="1" id="KW-1133">Transmembrane helix</keyword>
<feature type="transmembrane region" description="Helical" evidence="1">
    <location>
        <begin position="155"/>
        <end position="176"/>
    </location>
</feature>
<gene>
    <name evidence="2" type="ORF">GCM10007901_33100</name>
</gene>
<evidence type="ECO:0000313" key="3">
    <source>
        <dbReference type="Proteomes" id="UP001156670"/>
    </source>
</evidence>
<sequence>MGKGQWGSGWLTHIGVCVSYALAFVGIHSITSAPAHWHLYAGLQVISLLMVPYRYWGALLVGEAIPNAYEAWQCLSDFGPTWVAIRMIPEIIFTMPIVWWCRSKLNIFPTKHLVNIKTLLVCILFVSVALSAYSYALISTLHITSGPFRLGSKLAGIYLVGNYGGLLTLVPWALIIRLDYRKGNFQERLKHILSNKLLADALGIALPVIAFMAWFAAKSDLTQATLIEMAMFIPAAWLTVKHGWRAAALAGTMVIVCNGLLQPDLPTTSNVVEITAALCLAVSGLYALGAKVTAWNLRDERERIAAEEIQQMARQHLMLSERRMRRAAERLEFVAGSLHITNGQVLEHMRRILPNIESHSFYKRAVLAHEQVYKLAESLHPSAWRDRGLPAALNETLARALDEAGVAYSCEIGGRGFMFLESGVHSAIYRTACEAIVHVTSNLSCSRVKLTVRAGETNRRRWVVIRVEGYLDANEVANAVYFAESRRDLAAKLGGNLISIDEMRIHAQAFGGELHMRSTLERTMVTALLHSHAEEVRKDKASAPLRLWVN</sequence>
<protein>
    <recommendedName>
        <fullName evidence="4">MASE1 domain-containing protein</fullName>
    </recommendedName>
</protein>
<organism evidence="2 3">
    <name type="scientific">Dyella acidisoli</name>
    <dbReference type="NCBI Taxonomy" id="1867834"/>
    <lineage>
        <taxon>Bacteria</taxon>
        <taxon>Pseudomonadati</taxon>
        <taxon>Pseudomonadota</taxon>
        <taxon>Gammaproteobacteria</taxon>
        <taxon>Lysobacterales</taxon>
        <taxon>Rhodanobacteraceae</taxon>
        <taxon>Dyella</taxon>
    </lineage>
</organism>
<feature type="transmembrane region" description="Helical" evidence="1">
    <location>
        <begin position="82"/>
        <end position="101"/>
    </location>
</feature>
<name>A0ABQ5XTS1_9GAMM</name>
<feature type="transmembrane region" description="Helical" evidence="1">
    <location>
        <begin position="37"/>
        <end position="56"/>
    </location>
</feature>
<keyword evidence="3" id="KW-1185">Reference proteome</keyword>